<evidence type="ECO:0000313" key="2">
    <source>
        <dbReference type="EMBL" id="QYA18848.1"/>
    </source>
</evidence>
<organism evidence="2">
    <name type="scientific">Clandestinovirus</name>
    <dbReference type="NCBI Taxonomy" id="2831644"/>
    <lineage>
        <taxon>Viruses</taxon>
    </lineage>
</organism>
<sequence length="533" mass="60236">MQDTTMSLTRKRSEEPMDMATKKQKMESIGLDKAIPESVIISSILPKLIGGMGLLHVNRYMKNVAFPRVKTLRIRITQDNRLDVLKNIANDIEYNKHVTSVKVTLVGIFDACSWYPVFIKSFTSPTKLVINLEFLSAYNDKAMVEYCLALWKCVCTVEYPELHTLSIKVPSEYSMEFNRINYGTKMAIALRGPDNILRAPQLKKLDFPFPQYITLDSSTQVDQVGGFWTSYSNHPSVKTLTVRDFGAMPITINSHEISSMIKPSTPKILDHLIIKKIFRGDSTLNITNTSTPVIPKLTITLLLNIDLCLKRTGPVPIGGTFATNETNLVIDYHKKGLKGDLLLKWTTFVNLIISSSMYKSINSDTIYTYTTRTKQFVIQKQVQTTTYGPLDEPTIQALDRIRPDKCISTAEPNFWDETVLAYVTFGCFLAHRALDTILTLDLLGEYLSCDSITIEDSVDLQKFLLLVNTFLIDEMVERADECGLPGVKLTCKTLHLNIRDEQKRYITPLVKLFHPHALVVNGWPKDLASMGAQ</sequence>
<dbReference type="EMBL" id="MZ420154">
    <property type="protein sequence ID" value="QYA18848.1"/>
    <property type="molecule type" value="Genomic_DNA"/>
</dbReference>
<protein>
    <submittedName>
        <fullName evidence="2">Uncharacterized protein</fullName>
    </submittedName>
</protein>
<feature type="region of interest" description="Disordered" evidence="1">
    <location>
        <begin position="1"/>
        <end position="23"/>
    </location>
</feature>
<name>A0A8F8PKB8_9VIRU</name>
<gene>
    <name evidence="2" type="ORF">KOM_12_580</name>
</gene>
<accession>A0A8F8PKB8</accession>
<reference evidence="2" key="1">
    <citation type="submission" date="2021-06" db="EMBL/GenBank/DDBJ databases">
        <authorList>
            <person name="Rolland C."/>
        </authorList>
    </citation>
    <scope>NUCLEOTIDE SEQUENCE</scope>
    <source>
        <strain evidence="2">347.936635</strain>
    </source>
</reference>
<evidence type="ECO:0000256" key="1">
    <source>
        <dbReference type="SAM" id="MobiDB-lite"/>
    </source>
</evidence>
<proteinExistence type="predicted"/>
<feature type="compositionally biased region" description="Basic and acidic residues" evidence="1">
    <location>
        <begin position="11"/>
        <end position="23"/>
    </location>
</feature>